<dbReference type="FunFam" id="2.60.120.200:FF:000135">
    <property type="entry name" value="Related to KRE6-glucan synthase subunit"/>
    <property type="match status" value="1"/>
</dbReference>
<keyword evidence="5 10" id="KW-1133">Transmembrane helix</keyword>
<feature type="compositionally biased region" description="Basic and acidic residues" evidence="9">
    <location>
        <begin position="48"/>
        <end position="57"/>
    </location>
</feature>
<evidence type="ECO:0000313" key="12">
    <source>
        <dbReference type="EMBL" id="TNY20847.1"/>
    </source>
</evidence>
<comment type="caution">
    <text evidence="12">The sequence shown here is derived from an EMBL/GenBank/DDBJ whole genome shotgun (WGS) entry which is preliminary data.</text>
</comment>
<proteinExistence type="inferred from homology"/>
<dbReference type="PROSITE" id="PS51762">
    <property type="entry name" value="GH16_2"/>
    <property type="match status" value="1"/>
</dbReference>
<protein>
    <submittedName>
        <fullName evidence="12">Beta-glucan synthesis-associated protein-domain-containing protein</fullName>
    </submittedName>
</protein>
<dbReference type="InterPro" id="IPR013320">
    <property type="entry name" value="ConA-like_dom_sf"/>
</dbReference>
<dbReference type="InterPro" id="IPR005629">
    <property type="entry name" value="Skn1/Kre6/Sbg1"/>
</dbReference>
<dbReference type="SUPFAM" id="SSF49899">
    <property type="entry name" value="Concanavalin A-like lectins/glucanases"/>
    <property type="match status" value="1"/>
</dbReference>
<organism evidence="12 13">
    <name type="scientific">Rhodotorula diobovata</name>
    <dbReference type="NCBI Taxonomy" id="5288"/>
    <lineage>
        <taxon>Eukaryota</taxon>
        <taxon>Fungi</taxon>
        <taxon>Dikarya</taxon>
        <taxon>Basidiomycota</taxon>
        <taxon>Pucciniomycotina</taxon>
        <taxon>Microbotryomycetes</taxon>
        <taxon>Sporidiobolales</taxon>
        <taxon>Sporidiobolaceae</taxon>
        <taxon>Rhodotorula</taxon>
    </lineage>
</organism>
<dbReference type="GO" id="GO:0005886">
    <property type="term" value="C:plasma membrane"/>
    <property type="evidence" value="ECO:0007669"/>
    <property type="project" value="TreeGrafter"/>
</dbReference>
<evidence type="ECO:0000256" key="3">
    <source>
        <dbReference type="ARBA" id="ARBA00022692"/>
    </source>
</evidence>
<keyword evidence="8" id="KW-0961">Cell wall biogenesis/degradation</keyword>
<dbReference type="PANTHER" id="PTHR31361:SF15">
    <property type="entry name" value="GH16 DOMAIN-CONTAINING PROTEIN"/>
    <property type="match status" value="1"/>
</dbReference>
<evidence type="ECO:0000256" key="8">
    <source>
        <dbReference type="ARBA" id="ARBA00023316"/>
    </source>
</evidence>
<dbReference type="InterPro" id="IPR000757">
    <property type="entry name" value="Beta-glucanase-like"/>
</dbReference>
<evidence type="ECO:0000256" key="9">
    <source>
        <dbReference type="SAM" id="MobiDB-lite"/>
    </source>
</evidence>
<dbReference type="AlphaFoldDB" id="A0A5C5FV92"/>
<dbReference type="EMBL" id="SOZI01000056">
    <property type="protein sequence ID" value="TNY20847.1"/>
    <property type="molecule type" value="Genomic_DNA"/>
</dbReference>
<name>A0A5C5FV92_9BASI</name>
<keyword evidence="6 10" id="KW-0472">Membrane</keyword>
<evidence type="ECO:0000256" key="10">
    <source>
        <dbReference type="SAM" id="Phobius"/>
    </source>
</evidence>
<evidence type="ECO:0000256" key="1">
    <source>
        <dbReference type="ARBA" id="ARBA00004606"/>
    </source>
</evidence>
<feature type="region of interest" description="Disordered" evidence="9">
    <location>
        <begin position="1"/>
        <end position="57"/>
    </location>
</feature>
<reference evidence="12 13" key="1">
    <citation type="submission" date="2019-03" db="EMBL/GenBank/DDBJ databases">
        <title>Rhodosporidium diobovatum UCD-FST 08-225 genome sequencing, assembly, and annotation.</title>
        <authorList>
            <person name="Fakankun I.U."/>
            <person name="Fristensky B."/>
            <person name="Levin D.B."/>
        </authorList>
    </citation>
    <scope>NUCLEOTIDE SEQUENCE [LARGE SCALE GENOMIC DNA]</scope>
    <source>
        <strain evidence="12 13">UCD-FST 08-225</strain>
    </source>
</reference>
<dbReference type="GO" id="GO:0015926">
    <property type="term" value="F:glucosidase activity"/>
    <property type="evidence" value="ECO:0007669"/>
    <property type="project" value="TreeGrafter"/>
</dbReference>
<feature type="domain" description="GH16" evidence="11">
    <location>
        <begin position="259"/>
        <end position="628"/>
    </location>
</feature>
<dbReference type="GO" id="GO:0031505">
    <property type="term" value="P:fungal-type cell wall organization"/>
    <property type="evidence" value="ECO:0007669"/>
    <property type="project" value="TreeGrafter"/>
</dbReference>
<keyword evidence="13" id="KW-1185">Reference proteome</keyword>
<feature type="region of interest" description="Disordered" evidence="9">
    <location>
        <begin position="100"/>
        <end position="126"/>
    </location>
</feature>
<dbReference type="GO" id="GO:0005789">
    <property type="term" value="C:endoplasmic reticulum membrane"/>
    <property type="evidence" value="ECO:0007669"/>
    <property type="project" value="TreeGrafter"/>
</dbReference>
<evidence type="ECO:0000256" key="4">
    <source>
        <dbReference type="ARBA" id="ARBA00022968"/>
    </source>
</evidence>
<comment type="subcellular location">
    <subcellularLocation>
        <location evidence="1">Membrane</location>
        <topology evidence="1">Single-pass type II membrane protein</topology>
    </subcellularLocation>
</comment>
<dbReference type="PANTHER" id="PTHR31361">
    <property type="entry name" value="BETA-GLUCAN SYNTHESIS-ASSOCIATED PROTEIN KRE6-RELATED"/>
    <property type="match status" value="1"/>
</dbReference>
<evidence type="ECO:0000256" key="5">
    <source>
        <dbReference type="ARBA" id="ARBA00022989"/>
    </source>
</evidence>
<evidence type="ECO:0000256" key="6">
    <source>
        <dbReference type="ARBA" id="ARBA00023136"/>
    </source>
</evidence>
<gene>
    <name evidence="12" type="ORF">DMC30DRAFT_408780</name>
</gene>
<dbReference type="OrthoDB" id="412647at2759"/>
<dbReference type="Proteomes" id="UP000311382">
    <property type="component" value="Unassembled WGS sequence"/>
</dbReference>
<dbReference type="GO" id="GO:0006078">
    <property type="term" value="P:(1-&gt;6)-beta-D-glucan biosynthetic process"/>
    <property type="evidence" value="ECO:0007669"/>
    <property type="project" value="TreeGrafter"/>
</dbReference>
<dbReference type="Gene3D" id="2.60.120.200">
    <property type="match status" value="1"/>
</dbReference>
<sequence length="681" mass="74942">MDPSPTPSQYDHEDAQGIPRRPRSRLSQQISAMFESSDSSQSTLSSGGKRDSLSRDQLDPAAYGVLTGAVGGSFGPFPRSSTFSTSRPAAFSHRDSIASSSIGVDPVSIPPGGSDSPHYTDEDYPVQGYSSPRMTHSGSRQSVARLEGIAGGGAGAALLWEKEPDDFLHDPDPALDKAMDKQMRKWGFVSLLNTASLCIVVIVLVGLFAGWPIYRFAIDGSWGSYATNTITNSSGQVPSIPGLPSLVDESTPMSAYTRQGFDGEEYELVFSDEFNTDGRTFWPGDDPFWEAVDLHYWATSDYEWYDPDAITTQDGNLVITLSQEPWNDLNFRSGMLQSWNKFCFTGGYIEVNLSLPGKPTAQGYWPGIWTFGNLGRAGYGASVDGLWPYTYDSCDVGTLPNQTWPNGTDPVAAKTLGDKDYGGELSYLSGQRLSACTCEADKDEHPGPNYKTGRGAPEIDILEAQIAPNGKQGYASQSIQMAPMDAHYLWRNDTAEENPGLIVFNESITKQNIWKGSISQESASLNTLTDSTSYEGAGYTTYGYEYEPGAEGRITWAINGTRTWQLNANAMPPRDDVQIGQRLVSVEPMYIIFNLAVSKAFQQPEWGKLEFPGHLRIDYVRVYQRKGDKNVGCDPKDYPTSEYINNHMELYTNPNLTTYKQAMEQTNYTLPRNRLSATGCD</sequence>
<dbReference type="Pfam" id="PF03935">
    <property type="entry name" value="SKN1_KRE6_Sbg1"/>
    <property type="match status" value="1"/>
</dbReference>
<evidence type="ECO:0000313" key="13">
    <source>
        <dbReference type="Proteomes" id="UP000311382"/>
    </source>
</evidence>
<evidence type="ECO:0000259" key="11">
    <source>
        <dbReference type="PROSITE" id="PS51762"/>
    </source>
</evidence>
<feature type="transmembrane region" description="Helical" evidence="10">
    <location>
        <begin position="186"/>
        <end position="211"/>
    </location>
</feature>
<dbReference type="STRING" id="5288.A0A5C5FV92"/>
<evidence type="ECO:0000256" key="7">
    <source>
        <dbReference type="ARBA" id="ARBA00023180"/>
    </source>
</evidence>
<feature type="compositionally biased region" description="Low complexity" evidence="9">
    <location>
        <begin position="36"/>
        <end position="46"/>
    </location>
</feature>
<keyword evidence="4" id="KW-0735">Signal-anchor</keyword>
<comment type="similarity">
    <text evidence="2">Belongs to the SKN1/KRE6 family.</text>
</comment>
<evidence type="ECO:0000256" key="2">
    <source>
        <dbReference type="ARBA" id="ARBA00010962"/>
    </source>
</evidence>
<keyword evidence="3 10" id="KW-0812">Transmembrane</keyword>
<keyword evidence="7" id="KW-0325">Glycoprotein</keyword>
<accession>A0A5C5FV92</accession>